<evidence type="ECO:0000256" key="1">
    <source>
        <dbReference type="SAM" id="Phobius"/>
    </source>
</evidence>
<name>A0AAJ5EER9_9ENTE</name>
<keyword evidence="1" id="KW-0812">Transmembrane</keyword>
<dbReference type="Proteomes" id="UP000297725">
    <property type="component" value="Unassembled WGS sequence"/>
</dbReference>
<protein>
    <submittedName>
        <fullName evidence="3">Uncharacterized protein</fullName>
    </submittedName>
</protein>
<proteinExistence type="predicted"/>
<accession>A0AAJ5EER9</accession>
<reference evidence="3 5" key="1">
    <citation type="submission" date="2019-03" db="EMBL/GenBank/DDBJ databases">
        <title>Vagococcus sp. was isolated fron gut of Carduelis flavirostris.</title>
        <authorList>
            <person name="Ge Y."/>
        </authorList>
    </citation>
    <scope>NUCLEOTIDE SEQUENCE [LARGE SCALE GENOMIC DNA]</scope>
    <source>
        <strain evidence="3 5">CF-210</strain>
    </source>
</reference>
<feature type="transmembrane region" description="Helical" evidence="1">
    <location>
        <begin position="25"/>
        <end position="42"/>
    </location>
</feature>
<gene>
    <name evidence="3" type="ORF">E4031_05515</name>
    <name evidence="2" type="ORF">E4Z98_07575</name>
</gene>
<evidence type="ECO:0000313" key="3">
    <source>
        <dbReference type="EMBL" id="TFZ40841.1"/>
    </source>
</evidence>
<keyword evidence="1" id="KW-1133">Transmembrane helix</keyword>
<dbReference type="EMBL" id="SRHU01000023">
    <property type="protein sequence ID" value="TFZ40841.1"/>
    <property type="molecule type" value="Genomic_DNA"/>
</dbReference>
<dbReference type="RefSeq" id="WP_135254447.1">
    <property type="nucleotide sequence ID" value="NZ_CP038865.1"/>
</dbReference>
<evidence type="ECO:0000313" key="4">
    <source>
        <dbReference type="Proteomes" id="UP000296883"/>
    </source>
</evidence>
<dbReference type="AlphaFoldDB" id="A0AAJ5EER9"/>
<evidence type="ECO:0000313" key="5">
    <source>
        <dbReference type="Proteomes" id="UP000297725"/>
    </source>
</evidence>
<feature type="transmembrane region" description="Helical" evidence="1">
    <location>
        <begin position="48"/>
        <end position="70"/>
    </location>
</feature>
<keyword evidence="1" id="KW-0472">Membrane</keyword>
<keyword evidence="4" id="KW-1185">Reference proteome</keyword>
<dbReference type="Proteomes" id="UP000296883">
    <property type="component" value="Chromosome"/>
</dbReference>
<reference evidence="2 4" key="2">
    <citation type="journal article" date="2020" name="Int. J. Syst. Evol. Microbiol.">
        <title>Vagococcus xieshaowenii sp. nov., isolated from snow finch (Montifringilla taczanowskii) cloacal content.</title>
        <authorList>
            <person name="Ge Y."/>
            <person name="Yang J."/>
            <person name="Lai X.H."/>
            <person name="Zhang G."/>
            <person name="Jin D."/>
            <person name="Lu S."/>
            <person name="Wang B."/>
            <person name="Huang Y."/>
            <person name="Huang Y."/>
            <person name="Ren Z."/>
            <person name="Zhang X."/>
            <person name="Xu J."/>
        </authorList>
    </citation>
    <scope>NUCLEOTIDE SEQUENCE [LARGE SCALE GENOMIC DNA]</scope>
    <source>
        <strain evidence="4">personal::cf-49</strain>
        <strain evidence="2">Personal::cf-49</strain>
    </source>
</reference>
<evidence type="ECO:0000313" key="2">
    <source>
        <dbReference type="EMBL" id="QCA29181.1"/>
    </source>
</evidence>
<sequence>MGKNRISNKSVYQHYRSRYTKASQIAEIIETLLVVVAFAMFSNTTSDWLVLLNWVILPIFTVTTFILMILDFRGRIAAAKRDNFTQGTK</sequence>
<dbReference type="EMBL" id="CP038865">
    <property type="protein sequence ID" value="QCA29181.1"/>
    <property type="molecule type" value="Genomic_DNA"/>
</dbReference>
<organism evidence="3 5">
    <name type="scientific">Vagococcus xieshaowenii</name>
    <dbReference type="NCBI Taxonomy" id="2562451"/>
    <lineage>
        <taxon>Bacteria</taxon>
        <taxon>Bacillati</taxon>
        <taxon>Bacillota</taxon>
        <taxon>Bacilli</taxon>
        <taxon>Lactobacillales</taxon>
        <taxon>Enterococcaceae</taxon>
        <taxon>Vagococcus</taxon>
    </lineage>
</organism>